<comment type="subunit">
    <text evidence="8 9">F-type ATPases have 2 components, CF(1) - the catalytic core - and CF(0) - the membrane proton channel. CF(1) has five subunits: alpha(3), beta(3), gamma(1), delta(1), epsilon(1). CF(0) has three main subunits: a, b and c.</text>
</comment>
<dbReference type="RefSeq" id="WP_134711928.1">
    <property type="nucleotide sequence ID" value="NZ_CP119081.1"/>
</dbReference>
<name>A0A4R9C2R5_9FIRM</name>
<keyword evidence="8" id="KW-1003">Cell membrane</keyword>
<reference evidence="13 14" key="1">
    <citation type="submission" date="2019-01" db="EMBL/GenBank/DDBJ databases">
        <title>Draft Genome Sequences of Helcococcus ovis Strains Isolated from the Uterus and Vagina of Dairy Cows with Metritis.</title>
        <authorList>
            <person name="Cunha F."/>
            <person name="Jeon S.J."/>
            <person name="Kutzer P."/>
            <person name="Galvao K.N."/>
        </authorList>
    </citation>
    <scope>NUCLEOTIDE SEQUENCE [LARGE SCALE GENOMIC DNA]</scope>
    <source>
        <strain evidence="13 14">KG-37</strain>
    </source>
</reference>
<dbReference type="InterPro" id="IPR036794">
    <property type="entry name" value="ATP_F1_dsu/esu_C_sf"/>
</dbReference>
<proteinExistence type="inferred from homology"/>
<dbReference type="InterPro" id="IPR020546">
    <property type="entry name" value="ATP_synth_F1_dsu/esu_N"/>
</dbReference>
<feature type="domain" description="ATP synthase epsilon subunit C-terminal" evidence="11">
    <location>
        <begin position="86"/>
        <end position="129"/>
    </location>
</feature>
<evidence type="ECO:0000259" key="11">
    <source>
        <dbReference type="Pfam" id="PF00401"/>
    </source>
</evidence>
<comment type="subcellular location">
    <subcellularLocation>
        <location evidence="1 8">Cell membrane</location>
        <topology evidence="1 8">Peripheral membrane protein</topology>
    </subcellularLocation>
</comment>
<dbReference type="HAMAP" id="MF_00530">
    <property type="entry name" value="ATP_synth_epsil_bac"/>
    <property type="match status" value="1"/>
</dbReference>
<keyword evidence="4 8" id="KW-0406">Ion transport</keyword>
<dbReference type="EMBL" id="SCFR01000015">
    <property type="protein sequence ID" value="TFF65864.1"/>
    <property type="molecule type" value="Genomic_DNA"/>
</dbReference>
<keyword evidence="3 8" id="KW-0813">Transport</keyword>
<comment type="caution">
    <text evidence="13">The sequence shown here is derived from an EMBL/GenBank/DDBJ whole genome shotgun (WGS) entry which is preliminary data.</text>
</comment>
<keyword evidence="14" id="KW-1185">Reference proteome</keyword>
<evidence type="ECO:0000256" key="10">
    <source>
        <dbReference type="SAM" id="Coils"/>
    </source>
</evidence>
<dbReference type="Gene3D" id="2.60.15.10">
    <property type="entry name" value="F0F1 ATP synthase delta/epsilon subunit, N-terminal"/>
    <property type="match status" value="1"/>
</dbReference>
<keyword evidence="7 8" id="KW-0066">ATP synthesis</keyword>
<evidence type="ECO:0000256" key="7">
    <source>
        <dbReference type="ARBA" id="ARBA00023310"/>
    </source>
</evidence>
<keyword evidence="6 8" id="KW-0139">CF(1)</keyword>
<evidence type="ECO:0000256" key="4">
    <source>
        <dbReference type="ARBA" id="ARBA00023065"/>
    </source>
</evidence>
<evidence type="ECO:0000256" key="9">
    <source>
        <dbReference type="RuleBase" id="RU003656"/>
    </source>
</evidence>
<dbReference type="InterPro" id="IPR036771">
    <property type="entry name" value="ATPsynth_dsu/esu_N"/>
</dbReference>
<dbReference type="AlphaFoldDB" id="A0A4R9C2R5"/>
<dbReference type="InterPro" id="IPR020547">
    <property type="entry name" value="ATP_synth_F1_esu_C"/>
</dbReference>
<dbReference type="NCBIfam" id="TIGR01216">
    <property type="entry name" value="ATP_synt_epsi"/>
    <property type="match status" value="1"/>
</dbReference>
<dbReference type="GeneID" id="97031562"/>
<evidence type="ECO:0000256" key="6">
    <source>
        <dbReference type="ARBA" id="ARBA00023196"/>
    </source>
</evidence>
<dbReference type="InterPro" id="IPR001469">
    <property type="entry name" value="ATP_synth_F1_dsu/esu"/>
</dbReference>
<sequence>MENLHLKIVTPDRLFYDDGIDMLIARGLNGDFAILKNHVPLIASLDIRALKIKINGEFRYAAIAGGYLTYKNNEITIMSDACEWTEEIDKNRALEAKERAERRIKEAKESSDIDKAEISLKKALNRLNVKDNY</sequence>
<evidence type="ECO:0000256" key="8">
    <source>
        <dbReference type="HAMAP-Rule" id="MF_00530"/>
    </source>
</evidence>
<organism evidence="13 14">
    <name type="scientific">Helcococcus ovis</name>
    <dbReference type="NCBI Taxonomy" id="72026"/>
    <lineage>
        <taxon>Bacteria</taxon>
        <taxon>Bacillati</taxon>
        <taxon>Bacillota</taxon>
        <taxon>Tissierellia</taxon>
        <taxon>Tissierellales</taxon>
        <taxon>Peptoniphilaceae</taxon>
        <taxon>Helcococcus</taxon>
    </lineage>
</organism>
<evidence type="ECO:0000256" key="5">
    <source>
        <dbReference type="ARBA" id="ARBA00023136"/>
    </source>
</evidence>
<dbReference type="PANTHER" id="PTHR13822:SF10">
    <property type="entry name" value="ATP SYNTHASE EPSILON CHAIN, CHLOROPLASTIC"/>
    <property type="match status" value="1"/>
</dbReference>
<dbReference type="Pfam" id="PF02823">
    <property type="entry name" value="ATP-synt_DE_N"/>
    <property type="match status" value="1"/>
</dbReference>
<dbReference type="Proteomes" id="UP000297454">
    <property type="component" value="Unassembled WGS sequence"/>
</dbReference>
<evidence type="ECO:0000313" key="14">
    <source>
        <dbReference type="Proteomes" id="UP000297454"/>
    </source>
</evidence>
<keyword evidence="10" id="KW-0175">Coiled coil</keyword>
<gene>
    <name evidence="8" type="primary">atpC</name>
    <name evidence="13" type="ORF">EQF91_05040</name>
</gene>
<dbReference type="SUPFAM" id="SSF51344">
    <property type="entry name" value="Epsilon subunit of F1F0-ATP synthase N-terminal domain"/>
    <property type="match status" value="1"/>
</dbReference>
<dbReference type="SUPFAM" id="SSF46604">
    <property type="entry name" value="Epsilon subunit of F1F0-ATP synthase C-terminal domain"/>
    <property type="match status" value="1"/>
</dbReference>
<keyword evidence="8" id="KW-0375">Hydrogen ion transport</keyword>
<evidence type="ECO:0000256" key="2">
    <source>
        <dbReference type="ARBA" id="ARBA00005712"/>
    </source>
</evidence>
<accession>A0A4R9C2R5</accession>
<comment type="function">
    <text evidence="8">Produces ATP from ADP in the presence of a proton gradient across the membrane.</text>
</comment>
<dbReference type="GO" id="GO:0005886">
    <property type="term" value="C:plasma membrane"/>
    <property type="evidence" value="ECO:0007669"/>
    <property type="project" value="UniProtKB-SubCell"/>
</dbReference>
<evidence type="ECO:0000313" key="13">
    <source>
        <dbReference type="EMBL" id="TFF65864.1"/>
    </source>
</evidence>
<evidence type="ECO:0000259" key="12">
    <source>
        <dbReference type="Pfam" id="PF02823"/>
    </source>
</evidence>
<keyword evidence="5 8" id="KW-0472">Membrane</keyword>
<dbReference type="Gene3D" id="1.20.5.440">
    <property type="entry name" value="ATP synthase delta/epsilon subunit, C-terminal domain"/>
    <property type="match status" value="1"/>
</dbReference>
<dbReference type="Pfam" id="PF00401">
    <property type="entry name" value="ATP-synt_DE"/>
    <property type="match status" value="1"/>
</dbReference>
<protein>
    <recommendedName>
        <fullName evidence="8">ATP synthase epsilon chain</fullName>
    </recommendedName>
    <alternativeName>
        <fullName evidence="8">ATP synthase F1 sector epsilon subunit</fullName>
    </alternativeName>
    <alternativeName>
        <fullName evidence="8">F-ATPase epsilon subunit</fullName>
    </alternativeName>
</protein>
<feature type="coiled-coil region" evidence="10">
    <location>
        <begin position="90"/>
        <end position="117"/>
    </location>
</feature>
<dbReference type="OrthoDB" id="9804110at2"/>
<dbReference type="NCBIfam" id="NF001846">
    <property type="entry name" value="PRK00571.1-3"/>
    <property type="match status" value="1"/>
</dbReference>
<evidence type="ECO:0000256" key="3">
    <source>
        <dbReference type="ARBA" id="ARBA00022448"/>
    </source>
</evidence>
<dbReference type="PANTHER" id="PTHR13822">
    <property type="entry name" value="ATP SYNTHASE DELTA/EPSILON CHAIN"/>
    <property type="match status" value="1"/>
</dbReference>
<dbReference type="GO" id="GO:0046933">
    <property type="term" value="F:proton-transporting ATP synthase activity, rotational mechanism"/>
    <property type="evidence" value="ECO:0007669"/>
    <property type="project" value="UniProtKB-UniRule"/>
</dbReference>
<dbReference type="CDD" id="cd12152">
    <property type="entry name" value="F1-ATPase_delta"/>
    <property type="match status" value="1"/>
</dbReference>
<feature type="domain" description="ATP synthase F1 complex delta/epsilon subunit N-terminal" evidence="12">
    <location>
        <begin position="4"/>
        <end position="81"/>
    </location>
</feature>
<dbReference type="GO" id="GO:0005524">
    <property type="term" value="F:ATP binding"/>
    <property type="evidence" value="ECO:0007669"/>
    <property type="project" value="UniProtKB-UniRule"/>
</dbReference>
<evidence type="ECO:0000256" key="1">
    <source>
        <dbReference type="ARBA" id="ARBA00004202"/>
    </source>
</evidence>
<dbReference type="GO" id="GO:0045259">
    <property type="term" value="C:proton-transporting ATP synthase complex"/>
    <property type="evidence" value="ECO:0007669"/>
    <property type="project" value="UniProtKB-KW"/>
</dbReference>
<comment type="similarity">
    <text evidence="2 8 9">Belongs to the ATPase epsilon chain family.</text>
</comment>